<dbReference type="AlphaFoldDB" id="A0A6N9TX92"/>
<sequence>MNPSLKRAVSVAALTLAVVGYALLLWRGPWWIDGDHLRTHDLQPADGVVITGVRTALVALGAGGLGAAGLYYTHQTLRQTRKRDAEQAEATAEGQINDRYVEAVKLLAHEDSLTQRLGGIYALERNMHDSRRDHPTVIAILSAFVRGAATVPPDDAEFTGDPGLWVRHRLRQDVQAALDVIARRPALSPPVRPDLCAVDLRAARLDGVCLTTADLVDADLTGADLTGADLSGADLSGADLSGAWLHGANLAGADLSGTSMDGAALHGARLDHAVVNGTSFADTRLHGASLVGVDLSNADLLRTDFTGADLTGAVLGERLADLGLVGLDPGRSSGAAAVRAVPAPPPAPGVRPIR</sequence>
<accession>A0A6N9TX92</accession>
<name>A0A6N9TX92_STRHA</name>
<dbReference type="PANTHER" id="PTHR47485">
    <property type="entry name" value="THYLAKOID LUMENAL 17.4 KDA PROTEIN, CHLOROPLASTIC"/>
    <property type="match status" value="1"/>
</dbReference>
<evidence type="ECO:0000313" key="4">
    <source>
        <dbReference type="Proteomes" id="UP000471293"/>
    </source>
</evidence>
<reference evidence="3 4" key="1">
    <citation type="submission" date="2020-01" db="EMBL/GenBank/DDBJ databases">
        <title>Insect and environment-associated Actinomycetes.</title>
        <authorList>
            <person name="Currrie C."/>
            <person name="Chevrette M."/>
            <person name="Carlson C."/>
            <person name="Stubbendieck R."/>
            <person name="Wendt-Pienkowski E."/>
        </authorList>
    </citation>
    <scope>NUCLEOTIDE SEQUENCE [LARGE SCALE GENOMIC DNA]</scope>
    <source>
        <strain evidence="3 4">SID11342</strain>
    </source>
</reference>
<gene>
    <name evidence="3" type="ORF">G3I29_11495</name>
</gene>
<keyword evidence="2" id="KW-0472">Membrane</keyword>
<keyword evidence="1" id="KW-0677">Repeat</keyword>
<dbReference type="RefSeq" id="WP_164344348.1">
    <property type="nucleotide sequence ID" value="NZ_JAAGLQ010000224.1"/>
</dbReference>
<dbReference type="EMBL" id="JAAGLQ010000224">
    <property type="protein sequence ID" value="NEA16140.1"/>
    <property type="molecule type" value="Genomic_DNA"/>
</dbReference>
<dbReference type="SUPFAM" id="SSF141571">
    <property type="entry name" value="Pentapeptide repeat-like"/>
    <property type="match status" value="1"/>
</dbReference>
<comment type="caution">
    <text evidence="3">The sequence shown here is derived from an EMBL/GenBank/DDBJ whole genome shotgun (WGS) entry which is preliminary data.</text>
</comment>
<evidence type="ECO:0000256" key="1">
    <source>
        <dbReference type="ARBA" id="ARBA00022737"/>
    </source>
</evidence>
<dbReference type="Gene3D" id="2.160.20.80">
    <property type="entry name" value="E3 ubiquitin-protein ligase SopA"/>
    <property type="match status" value="2"/>
</dbReference>
<organism evidence="3 4">
    <name type="scientific">Streptomyces halstedii</name>
    <dbReference type="NCBI Taxonomy" id="1944"/>
    <lineage>
        <taxon>Bacteria</taxon>
        <taxon>Bacillati</taxon>
        <taxon>Actinomycetota</taxon>
        <taxon>Actinomycetes</taxon>
        <taxon>Kitasatosporales</taxon>
        <taxon>Streptomycetaceae</taxon>
        <taxon>Streptomyces</taxon>
    </lineage>
</organism>
<dbReference type="Proteomes" id="UP000471293">
    <property type="component" value="Unassembled WGS sequence"/>
</dbReference>
<evidence type="ECO:0000256" key="2">
    <source>
        <dbReference type="SAM" id="Phobius"/>
    </source>
</evidence>
<feature type="transmembrane region" description="Helical" evidence="2">
    <location>
        <begin position="48"/>
        <end position="73"/>
    </location>
</feature>
<keyword evidence="2" id="KW-1133">Transmembrane helix</keyword>
<dbReference type="Pfam" id="PF00805">
    <property type="entry name" value="Pentapeptide"/>
    <property type="match status" value="2"/>
</dbReference>
<evidence type="ECO:0000313" key="3">
    <source>
        <dbReference type="EMBL" id="NEA16140.1"/>
    </source>
</evidence>
<dbReference type="PANTHER" id="PTHR47485:SF1">
    <property type="entry name" value="THYLAKOID LUMENAL 17.4 KDA PROTEIN, CHLOROPLASTIC"/>
    <property type="match status" value="1"/>
</dbReference>
<proteinExistence type="predicted"/>
<protein>
    <submittedName>
        <fullName evidence="3">Pentapeptide repeat-containing protein</fullName>
    </submittedName>
</protein>
<keyword evidence="2" id="KW-0812">Transmembrane</keyword>
<dbReference type="InterPro" id="IPR001646">
    <property type="entry name" value="5peptide_repeat"/>
</dbReference>